<dbReference type="AlphaFoldDB" id="A0A919VGQ8"/>
<protein>
    <recommendedName>
        <fullName evidence="3">YCII-related domain-containing protein</fullName>
    </recommendedName>
</protein>
<dbReference type="Proteomes" id="UP000679179">
    <property type="component" value="Unassembled WGS sequence"/>
</dbReference>
<comment type="caution">
    <text evidence="1">The sequence shown here is derived from an EMBL/GenBank/DDBJ whole genome shotgun (WGS) entry which is preliminary data.</text>
</comment>
<accession>A0A919VGQ8</accession>
<dbReference type="EMBL" id="BOPZ01000011">
    <property type="protein sequence ID" value="GIM28891.1"/>
    <property type="molecule type" value="Genomic_DNA"/>
</dbReference>
<evidence type="ECO:0000313" key="2">
    <source>
        <dbReference type="Proteomes" id="UP000679179"/>
    </source>
</evidence>
<evidence type="ECO:0000313" key="1">
    <source>
        <dbReference type="EMBL" id="GIM28891.1"/>
    </source>
</evidence>
<gene>
    <name evidence="1" type="ORF">CPJCM30710_15570</name>
</gene>
<keyword evidence="2" id="KW-1185">Reference proteome</keyword>
<evidence type="ECO:0008006" key="3">
    <source>
        <dbReference type="Google" id="ProtNLM"/>
    </source>
</evidence>
<proteinExistence type="predicted"/>
<organism evidence="1 2">
    <name type="scientific">Clostridium polyendosporum</name>
    <dbReference type="NCBI Taxonomy" id="69208"/>
    <lineage>
        <taxon>Bacteria</taxon>
        <taxon>Bacillati</taxon>
        <taxon>Bacillota</taxon>
        <taxon>Clostridia</taxon>
        <taxon>Eubacteriales</taxon>
        <taxon>Clostridiaceae</taxon>
        <taxon>Clostridium</taxon>
    </lineage>
</organism>
<reference evidence="1" key="1">
    <citation type="submission" date="2021-03" db="EMBL/GenBank/DDBJ databases">
        <title>Taxonomic study of Clostridium polyendosporum from meadow-gley soil under rice.</title>
        <authorList>
            <person name="Kobayashi H."/>
            <person name="Tanizawa Y."/>
            <person name="Yagura M."/>
        </authorList>
    </citation>
    <scope>NUCLEOTIDE SEQUENCE</scope>
    <source>
        <strain evidence="1">JCM 30710</strain>
    </source>
</reference>
<dbReference type="RefSeq" id="WP_212903613.1">
    <property type="nucleotide sequence ID" value="NZ_BOPZ01000011.1"/>
</dbReference>
<name>A0A919VGQ8_9CLOT</name>
<sequence length="89" mass="10276">MKKNAGIFVRISYKLDDNSKTIIKDMTAKYREMNIPRYLLCGGTHNKNGGTFIFHANNLKEAEMIINNNPFVGTEFYSFEIFSKNYIAL</sequence>